<dbReference type="GO" id="GO:0005829">
    <property type="term" value="C:cytosol"/>
    <property type="evidence" value="ECO:0007669"/>
    <property type="project" value="EnsemblFungi"/>
</dbReference>
<feature type="compositionally biased region" description="Basic residues" evidence="5">
    <location>
        <begin position="204"/>
        <end position="215"/>
    </location>
</feature>
<keyword evidence="1" id="KW-0853">WD repeat</keyword>
<dbReference type="Proteomes" id="UP000000689">
    <property type="component" value="Chromosome 5"/>
</dbReference>
<feature type="region of interest" description="Disordered" evidence="5">
    <location>
        <begin position="196"/>
        <end position="215"/>
    </location>
</feature>
<dbReference type="Gene3D" id="2.130.10.10">
    <property type="entry name" value="YVTN repeat-like/Quinoprotein amine dehydrogenase"/>
    <property type="match status" value="1"/>
</dbReference>
<dbReference type="InterPro" id="IPR015943">
    <property type="entry name" value="WD40/YVTN_repeat-like_dom_sf"/>
</dbReference>
<dbReference type="OMA" id="MNRKRMC"/>
<evidence type="ECO:0000313" key="7">
    <source>
        <dbReference type="Proteomes" id="UP000000689"/>
    </source>
</evidence>
<dbReference type="EMBL" id="HE580271">
    <property type="protein sequence ID" value="CCD25080.1"/>
    <property type="molecule type" value="Genomic_DNA"/>
</dbReference>
<keyword evidence="7" id="KW-1185">Reference proteome</keyword>
<dbReference type="InterPro" id="IPR001680">
    <property type="entry name" value="WD40_rpt"/>
</dbReference>
<dbReference type="GO" id="GO:0032258">
    <property type="term" value="P:cytoplasm to vacuole targeting by the Cvt pathway"/>
    <property type="evidence" value="ECO:0007669"/>
    <property type="project" value="EnsemblFungi"/>
</dbReference>
<dbReference type="Pfam" id="PF21032">
    <property type="entry name" value="PROPPIN"/>
    <property type="match status" value="2"/>
</dbReference>
<name>G0WBG0_NAUDC</name>
<dbReference type="GO" id="GO:0016050">
    <property type="term" value="P:vesicle organization"/>
    <property type="evidence" value="ECO:0007669"/>
    <property type="project" value="EnsemblFungi"/>
</dbReference>
<dbReference type="GO" id="GO:0000407">
    <property type="term" value="C:phagophore assembly site"/>
    <property type="evidence" value="ECO:0007669"/>
    <property type="project" value="EnsemblFungi"/>
</dbReference>
<evidence type="ECO:0008006" key="8">
    <source>
        <dbReference type="Google" id="ProtNLM"/>
    </source>
</evidence>
<feature type="coiled-coil region" evidence="4">
    <location>
        <begin position="65"/>
        <end position="92"/>
    </location>
</feature>
<dbReference type="AlphaFoldDB" id="G0WBG0"/>
<dbReference type="GO" id="GO:0034727">
    <property type="term" value="P:piecemeal microautophagy of the nucleus"/>
    <property type="evidence" value="ECO:0007669"/>
    <property type="project" value="EnsemblFungi"/>
</dbReference>
<dbReference type="InterPro" id="IPR048720">
    <property type="entry name" value="PROPPIN"/>
</dbReference>
<dbReference type="SMART" id="SM00320">
    <property type="entry name" value="WD40"/>
    <property type="match status" value="3"/>
</dbReference>
<dbReference type="RefSeq" id="XP_003670323.1">
    <property type="nucleotide sequence ID" value="XM_003670275.1"/>
</dbReference>
<dbReference type="HOGENOM" id="CLU_025895_5_2_1"/>
<dbReference type="GeneID" id="11498658"/>
<evidence type="ECO:0000256" key="4">
    <source>
        <dbReference type="SAM" id="Coils"/>
    </source>
</evidence>
<organism evidence="6 7">
    <name type="scientific">Naumovozyma dairenensis (strain ATCC 10597 / BCRC 20456 / CBS 421 / NBRC 0211 / NRRL Y-12639)</name>
    <name type="common">Saccharomyces dairenensis</name>
    <dbReference type="NCBI Taxonomy" id="1071378"/>
    <lineage>
        <taxon>Eukaryota</taxon>
        <taxon>Fungi</taxon>
        <taxon>Dikarya</taxon>
        <taxon>Ascomycota</taxon>
        <taxon>Saccharomycotina</taxon>
        <taxon>Saccharomycetes</taxon>
        <taxon>Saccharomycetales</taxon>
        <taxon>Saccharomycetaceae</taxon>
        <taxon>Naumovozyma</taxon>
    </lineage>
</organism>
<comment type="similarity">
    <text evidence="3">Belongs to the WD repeat PROPPIN family.</text>
</comment>
<dbReference type="InterPro" id="IPR036322">
    <property type="entry name" value="WD40_repeat_dom_sf"/>
</dbReference>
<dbReference type="eggNOG" id="KOG2110">
    <property type="taxonomic scope" value="Eukaryota"/>
</dbReference>
<feature type="region of interest" description="Disordered" evidence="5">
    <location>
        <begin position="44"/>
        <end position="64"/>
    </location>
</feature>
<protein>
    <recommendedName>
        <fullName evidence="8">Autophagy-related protein 21</fullName>
    </recommendedName>
</protein>
<evidence type="ECO:0000256" key="3">
    <source>
        <dbReference type="ARBA" id="ARBA00025740"/>
    </source>
</evidence>
<keyword evidence="4" id="KW-0175">Coiled coil</keyword>
<reference evidence="6 7" key="1">
    <citation type="journal article" date="2011" name="Proc. Natl. Acad. Sci. U.S.A.">
        <title>Evolutionary erosion of yeast sex chromosomes by mating-type switching accidents.</title>
        <authorList>
            <person name="Gordon J.L."/>
            <person name="Armisen D."/>
            <person name="Proux-Wera E."/>
            <person name="Oheigeartaigh S.S."/>
            <person name="Byrne K.P."/>
            <person name="Wolfe K.H."/>
        </authorList>
    </citation>
    <scope>NUCLEOTIDE SEQUENCE [LARGE SCALE GENOMIC DNA]</scope>
    <source>
        <strain evidence="7">ATCC 10597 / BCRC 20456 / CBS 421 / NBRC 0211 / NRRL Y-12639</strain>
    </source>
</reference>
<dbReference type="OrthoDB" id="1667587at2759"/>
<evidence type="ECO:0000256" key="1">
    <source>
        <dbReference type="ARBA" id="ARBA00022574"/>
    </source>
</evidence>
<dbReference type="STRING" id="1071378.G0WBG0"/>
<proteinExistence type="inferred from homology"/>
<dbReference type="SUPFAM" id="SSF50978">
    <property type="entry name" value="WD40 repeat-like"/>
    <property type="match status" value="1"/>
</dbReference>
<sequence length="469" mass="52966">MKVLNFNQDATCCVVYTAPHIVSIYNCDPFGKCFELDSRLKSTNTNKHADNANNSMDGSNTSGNLRDEEVENEIIEESLTNLSNNNNNLTSMDDSVVVEMLFSTSLVAIADRSQSSIKSKRLKIVNTKRKSTICEISFSHAIVDVVMNRKRMCILLESDQIFVYDISCMKPLETIDLWEDHIKNNTAAAGIVSNIRETSDPKSHTQRKRRNSLRSRLRPRMVLSNDDRSILCYTSYSSTKNQSDSFVLNDIVVYDALNVTPLNYLNSVHKGNIACLAINYDGKLIATGSDKGTIIRIYSTGVDCEFNASKALKYEFRRGSRTCNLYQLSFDRKSSMLGCVGDTDTIHIFKLDPESSDEFPGLNSQEEQLLDQNDEIQKHTNGDDKKFVRDPSKQLSHFFSKRIKASIPNQNLRRDYAHISMNESLRYCLGFPGEFPNQVYVASDDGTFKVYSLPSTPGECILMKTSKFD</sequence>
<gene>
    <name evidence="6" type="primary">NDAI0E02630</name>
    <name evidence="6" type="ordered locus">NDAI_0E02630</name>
</gene>
<dbReference type="GO" id="GO:0000329">
    <property type="term" value="C:fungal-type vacuole membrane"/>
    <property type="evidence" value="ECO:0007669"/>
    <property type="project" value="EnsemblFungi"/>
</dbReference>
<dbReference type="PANTHER" id="PTHR11227">
    <property type="entry name" value="WD-REPEAT PROTEIN INTERACTING WITH PHOSPHOINOSIDES WIPI -RELATED"/>
    <property type="match status" value="1"/>
</dbReference>
<dbReference type="GO" id="GO:0000422">
    <property type="term" value="P:autophagy of mitochondrion"/>
    <property type="evidence" value="ECO:0007669"/>
    <property type="project" value="EnsemblFungi"/>
</dbReference>
<dbReference type="GO" id="GO:0032266">
    <property type="term" value="F:phosphatidylinositol-3-phosphate binding"/>
    <property type="evidence" value="ECO:0007669"/>
    <property type="project" value="EnsemblFungi"/>
</dbReference>
<accession>G0WBG0</accession>
<dbReference type="KEGG" id="ndi:NDAI_0E02630"/>
<evidence type="ECO:0000256" key="2">
    <source>
        <dbReference type="ARBA" id="ARBA00022737"/>
    </source>
</evidence>
<dbReference type="GO" id="GO:0080025">
    <property type="term" value="F:phosphatidylinositol-3,5-bisphosphate binding"/>
    <property type="evidence" value="ECO:0007669"/>
    <property type="project" value="EnsemblFungi"/>
</dbReference>
<dbReference type="GO" id="GO:0005768">
    <property type="term" value="C:endosome"/>
    <property type="evidence" value="ECO:0007669"/>
    <property type="project" value="EnsemblFungi"/>
</dbReference>
<keyword evidence="2" id="KW-0677">Repeat</keyword>
<dbReference type="GO" id="GO:0034497">
    <property type="term" value="P:protein localization to phagophore assembly site"/>
    <property type="evidence" value="ECO:0007669"/>
    <property type="project" value="EnsemblFungi"/>
</dbReference>
<evidence type="ECO:0000313" key="6">
    <source>
        <dbReference type="EMBL" id="CCD25080.1"/>
    </source>
</evidence>
<dbReference type="GO" id="GO:0070273">
    <property type="term" value="F:phosphatidylinositol-4-phosphate binding"/>
    <property type="evidence" value="ECO:0007669"/>
    <property type="project" value="EnsemblFungi"/>
</dbReference>
<evidence type="ECO:0000256" key="5">
    <source>
        <dbReference type="SAM" id="MobiDB-lite"/>
    </source>
</evidence>